<dbReference type="GO" id="GO:0016020">
    <property type="term" value="C:membrane"/>
    <property type="evidence" value="ECO:0007669"/>
    <property type="project" value="InterPro"/>
</dbReference>
<dbReference type="Gene3D" id="3.30.70.100">
    <property type="match status" value="1"/>
</dbReference>
<dbReference type="Pfam" id="PF21082">
    <property type="entry name" value="MS_channel_3rd"/>
    <property type="match status" value="1"/>
</dbReference>
<feature type="domain" description="Mechanosensitive ion channel MscS C-terminal" evidence="1">
    <location>
        <begin position="3"/>
        <end position="85"/>
    </location>
</feature>
<gene>
    <name evidence="2" type="ORF">S06H3_45390</name>
</gene>
<dbReference type="PANTHER" id="PTHR30221:SF1">
    <property type="entry name" value="SMALL-CONDUCTANCE MECHANOSENSITIVE CHANNEL"/>
    <property type="match status" value="1"/>
</dbReference>
<dbReference type="InterPro" id="IPR011066">
    <property type="entry name" value="MscS_channel_C_sf"/>
</dbReference>
<evidence type="ECO:0000259" key="1">
    <source>
        <dbReference type="Pfam" id="PF21082"/>
    </source>
</evidence>
<dbReference type="SUPFAM" id="SSF82689">
    <property type="entry name" value="Mechanosensitive channel protein MscS (YggB), C-terminal domain"/>
    <property type="match status" value="1"/>
</dbReference>
<protein>
    <recommendedName>
        <fullName evidence="1">Mechanosensitive ion channel MscS C-terminal domain-containing protein</fullName>
    </recommendedName>
</protein>
<proteinExistence type="predicted"/>
<dbReference type="InterPro" id="IPR045275">
    <property type="entry name" value="MscS_archaea/bacteria_type"/>
</dbReference>
<sequence>VGVDMTFGIGYTDDIDQAREAIISIAIKNPLVLKAPEMLVAVSELADSSVNFIVRPWCKSEHYWDVYFYFHENVKNEFDKRSIGIPFPQMDVHMFKN</sequence>
<dbReference type="InterPro" id="IPR049278">
    <property type="entry name" value="MS_channel_C"/>
</dbReference>
<name>X1MNL7_9ZZZZ</name>
<feature type="non-terminal residue" evidence="2">
    <location>
        <position position="1"/>
    </location>
</feature>
<dbReference type="EMBL" id="BARV01028333">
    <property type="protein sequence ID" value="GAI33247.1"/>
    <property type="molecule type" value="Genomic_DNA"/>
</dbReference>
<accession>X1MNL7</accession>
<dbReference type="PANTHER" id="PTHR30221">
    <property type="entry name" value="SMALL-CONDUCTANCE MECHANOSENSITIVE CHANNEL"/>
    <property type="match status" value="1"/>
</dbReference>
<dbReference type="AlphaFoldDB" id="X1MNL7"/>
<reference evidence="2" key="1">
    <citation type="journal article" date="2014" name="Front. Microbiol.">
        <title>High frequency of phylogenetically diverse reductive dehalogenase-homologous genes in deep subseafloor sedimentary metagenomes.</title>
        <authorList>
            <person name="Kawai M."/>
            <person name="Futagami T."/>
            <person name="Toyoda A."/>
            <person name="Takaki Y."/>
            <person name="Nishi S."/>
            <person name="Hori S."/>
            <person name="Arai W."/>
            <person name="Tsubouchi T."/>
            <person name="Morono Y."/>
            <person name="Uchiyama I."/>
            <person name="Ito T."/>
            <person name="Fujiyama A."/>
            <person name="Inagaki F."/>
            <person name="Takami H."/>
        </authorList>
    </citation>
    <scope>NUCLEOTIDE SEQUENCE</scope>
    <source>
        <strain evidence="2">Expedition CK06-06</strain>
    </source>
</reference>
<dbReference type="GO" id="GO:0008381">
    <property type="term" value="F:mechanosensitive monoatomic ion channel activity"/>
    <property type="evidence" value="ECO:0007669"/>
    <property type="project" value="InterPro"/>
</dbReference>
<evidence type="ECO:0000313" key="2">
    <source>
        <dbReference type="EMBL" id="GAI33247.1"/>
    </source>
</evidence>
<organism evidence="2">
    <name type="scientific">marine sediment metagenome</name>
    <dbReference type="NCBI Taxonomy" id="412755"/>
    <lineage>
        <taxon>unclassified sequences</taxon>
        <taxon>metagenomes</taxon>
        <taxon>ecological metagenomes</taxon>
    </lineage>
</organism>
<comment type="caution">
    <text evidence="2">The sequence shown here is derived from an EMBL/GenBank/DDBJ whole genome shotgun (WGS) entry which is preliminary data.</text>
</comment>